<protein>
    <submittedName>
        <fullName evidence="5">Lrp/AsnC family transcriptional regulator</fullName>
    </submittedName>
</protein>
<dbReference type="InterPro" id="IPR011008">
    <property type="entry name" value="Dimeric_a/b-barrel"/>
</dbReference>
<comment type="caution">
    <text evidence="5">The sequence shown here is derived from an EMBL/GenBank/DDBJ whole genome shotgun (WGS) entry which is preliminary data.</text>
</comment>
<name>A0ABU9E6Q5_9BACT</name>
<dbReference type="InterPro" id="IPR036390">
    <property type="entry name" value="WH_DNA-bd_sf"/>
</dbReference>
<evidence type="ECO:0000313" key="6">
    <source>
        <dbReference type="Proteomes" id="UP001484239"/>
    </source>
</evidence>
<accession>A0ABU9E6Q5</accession>
<keyword evidence="2" id="KW-0238">DNA-binding</keyword>
<dbReference type="PRINTS" id="PR00033">
    <property type="entry name" value="HTHASNC"/>
</dbReference>
<sequence>MSPSRRKDLGDDTVSLDRIDSLLLEAIQLDAKASLAALGEVVELSPPAVMERLKKLEQAGIIRGYHAHVDGRRVGLDIAAFIGVAVQSPDRMAEIQEWGGTRPDVLECHHVTGAYTLLLKVKTRNTGALEELVNALRSMDGVRATDTMIVFSTAFERTPIPIEVPPEAPAKRRRTNKNNPS</sequence>
<dbReference type="Proteomes" id="UP001484239">
    <property type="component" value="Unassembled WGS sequence"/>
</dbReference>
<reference evidence="5 6" key="1">
    <citation type="submission" date="2024-02" db="EMBL/GenBank/DDBJ databases">
        <title>A novel Gemmatimonadota bacterium.</title>
        <authorList>
            <person name="Du Z.-J."/>
            <person name="Ye Y.-Q."/>
        </authorList>
    </citation>
    <scope>NUCLEOTIDE SEQUENCE [LARGE SCALE GENOMIC DNA]</scope>
    <source>
        <strain evidence="5 6">DH-20</strain>
    </source>
</reference>
<gene>
    <name evidence="5" type="ORF">WI372_05540</name>
</gene>
<dbReference type="InterPro" id="IPR036388">
    <property type="entry name" value="WH-like_DNA-bd_sf"/>
</dbReference>
<dbReference type="InterPro" id="IPR000485">
    <property type="entry name" value="AsnC-type_HTH_dom"/>
</dbReference>
<evidence type="ECO:0000313" key="5">
    <source>
        <dbReference type="EMBL" id="MEK9500431.1"/>
    </source>
</evidence>
<dbReference type="RefSeq" id="WP_405274919.1">
    <property type="nucleotide sequence ID" value="NZ_CP144380.1"/>
</dbReference>
<dbReference type="Pfam" id="PF01037">
    <property type="entry name" value="AsnC_trans_reg"/>
    <property type="match status" value="1"/>
</dbReference>
<dbReference type="EMBL" id="JBBHLI010000002">
    <property type="protein sequence ID" value="MEK9500431.1"/>
    <property type="molecule type" value="Genomic_DNA"/>
</dbReference>
<evidence type="ECO:0000256" key="3">
    <source>
        <dbReference type="ARBA" id="ARBA00023163"/>
    </source>
</evidence>
<dbReference type="PANTHER" id="PTHR30154">
    <property type="entry name" value="LEUCINE-RESPONSIVE REGULATORY PROTEIN"/>
    <property type="match status" value="1"/>
</dbReference>
<feature type="domain" description="HTH asnC-type" evidence="4">
    <location>
        <begin position="16"/>
        <end position="77"/>
    </location>
</feature>
<dbReference type="InterPro" id="IPR019888">
    <property type="entry name" value="Tscrpt_reg_AsnC-like"/>
</dbReference>
<organism evidence="5 6">
    <name type="scientific">Gaopeijia maritima</name>
    <dbReference type="NCBI Taxonomy" id="3119007"/>
    <lineage>
        <taxon>Bacteria</taxon>
        <taxon>Pseudomonadati</taxon>
        <taxon>Gemmatimonadota</taxon>
        <taxon>Longimicrobiia</taxon>
        <taxon>Gaopeijiales</taxon>
        <taxon>Gaopeijiaceae</taxon>
        <taxon>Gaopeijia</taxon>
    </lineage>
</organism>
<dbReference type="Gene3D" id="1.10.10.10">
    <property type="entry name" value="Winged helix-like DNA-binding domain superfamily/Winged helix DNA-binding domain"/>
    <property type="match status" value="1"/>
</dbReference>
<dbReference type="SUPFAM" id="SSF54909">
    <property type="entry name" value="Dimeric alpha+beta barrel"/>
    <property type="match status" value="1"/>
</dbReference>
<evidence type="ECO:0000256" key="2">
    <source>
        <dbReference type="ARBA" id="ARBA00023125"/>
    </source>
</evidence>
<dbReference type="Gene3D" id="3.30.70.920">
    <property type="match status" value="1"/>
</dbReference>
<keyword evidence="1" id="KW-0805">Transcription regulation</keyword>
<dbReference type="SUPFAM" id="SSF46785">
    <property type="entry name" value="Winged helix' DNA-binding domain"/>
    <property type="match status" value="1"/>
</dbReference>
<dbReference type="PANTHER" id="PTHR30154:SF53">
    <property type="entry name" value="HTH-TYPE TRANSCRIPTIONAL REGULATOR LRPC"/>
    <property type="match status" value="1"/>
</dbReference>
<dbReference type="SMART" id="SM00344">
    <property type="entry name" value="HTH_ASNC"/>
    <property type="match status" value="1"/>
</dbReference>
<keyword evidence="3" id="KW-0804">Transcription</keyword>
<keyword evidence="6" id="KW-1185">Reference proteome</keyword>
<dbReference type="PROSITE" id="PS50956">
    <property type="entry name" value="HTH_ASNC_2"/>
    <property type="match status" value="1"/>
</dbReference>
<proteinExistence type="predicted"/>
<dbReference type="Pfam" id="PF13404">
    <property type="entry name" value="HTH_AsnC-type"/>
    <property type="match status" value="1"/>
</dbReference>
<dbReference type="InterPro" id="IPR019887">
    <property type="entry name" value="Tscrpt_reg_AsnC/Lrp_C"/>
</dbReference>
<evidence type="ECO:0000259" key="4">
    <source>
        <dbReference type="PROSITE" id="PS50956"/>
    </source>
</evidence>
<evidence type="ECO:0000256" key="1">
    <source>
        <dbReference type="ARBA" id="ARBA00023015"/>
    </source>
</evidence>